<dbReference type="AlphaFoldDB" id="A0A839F1M1"/>
<dbReference type="Proteomes" id="UP000550401">
    <property type="component" value="Unassembled WGS sequence"/>
</dbReference>
<dbReference type="RefSeq" id="WP_182529230.1">
    <property type="nucleotide sequence ID" value="NZ_JACGXL010000001.1"/>
</dbReference>
<keyword evidence="3" id="KW-1185">Reference proteome</keyword>
<feature type="region of interest" description="Disordered" evidence="1">
    <location>
        <begin position="1"/>
        <end position="27"/>
    </location>
</feature>
<gene>
    <name evidence="2" type="ORF">FHW12_000312</name>
</gene>
<evidence type="ECO:0000313" key="2">
    <source>
        <dbReference type="EMBL" id="MBA8886121.1"/>
    </source>
</evidence>
<name>A0A839F1M1_9GAMM</name>
<sequence>MTALAARRRKSAITRDTRWRDRKGREWKHSRRVAAGMHDCETVDGRFAGMWTTDEIRAALDGYAPTTERKP</sequence>
<organism evidence="2 3">
    <name type="scientific">Dokdonella fugitiva</name>
    <dbReference type="NCBI Taxonomy" id="328517"/>
    <lineage>
        <taxon>Bacteria</taxon>
        <taxon>Pseudomonadati</taxon>
        <taxon>Pseudomonadota</taxon>
        <taxon>Gammaproteobacteria</taxon>
        <taxon>Lysobacterales</taxon>
        <taxon>Rhodanobacteraceae</taxon>
        <taxon>Dokdonella</taxon>
    </lineage>
</organism>
<evidence type="ECO:0000313" key="3">
    <source>
        <dbReference type="Proteomes" id="UP000550401"/>
    </source>
</evidence>
<comment type="caution">
    <text evidence="2">The sequence shown here is derived from an EMBL/GenBank/DDBJ whole genome shotgun (WGS) entry which is preliminary data.</text>
</comment>
<dbReference type="EMBL" id="JACGXL010000001">
    <property type="protein sequence ID" value="MBA8886121.1"/>
    <property type="molecule type" value="Genomic_DNA"/>
</dbReference>
<reference evidence="2 3" key="1">
    <citation type="submission" date="2020-07" db="EMBL/GenBank/DDBJ databases">
        <title>Genomic Encyclopedia of Type Strains, Phase IV (KMG-V): Genome sequencing to study the core and pangenomes of soil and plant-associated prokaryotes.</title>
        <authorList>
            <person name="Whitman W."/>
        </authorList>
    </citation>
    <scope>NUCLEOTIDE SEQUENCE [LARGE SCALE GENOMIC DNA]</scope>
    <source>
        <strain evidence="2 3">RH2WT43</strain>
    </source>
</reference>
<proteinExistence type="predicted"/>
<feature type="compositionally biased region" description="Basic residues" evidence="1">
    <location>
        <begin position="1"/>
        <end position="12"/>
    </location>
</feature>
<evidence type="ECO:0000256" key="1">
    <source>
        <dbReference type="SAM" id="MobiDB-lite"/>
    </source>
</evidence>
<protein>
    <submittedName>
        <fullName evidence="2">Uncharacterized protein</fullName>
    </submittedName>
</protein>
<accession>A0A839F1M1</accession>